<protein>
    <submittedName>
        <fullName evidence="1">Uncharacterized protein</fullName>
    </submittedName>
</protein>
<organism evidence="1">
    <name type="scientific">uncultured bacterium A1Q1_fos_485</name>
    <dbReference type="NCBI Taxonomy" id="1256576"/>
    <lineage>
        <taxon>Bacteria</taxon>
        <taxon>environmental samples</taxon>
    </lineage>
</organism>
<reference evidence="1" key="1">
    <citation type="submission" date="2012-09" db="EMBL/GenBank/DDBJ databases">
        <title>Metagenomic Characterization of a Microbial Community in Wastewater Detects High Levels of Antibiotic Resistance.</title>
        <authorList>
            <person name="Abrams M."/>
            <person name="Caldwell A."/>
            <person name="Vandaei E."/>
            <person name="Lee W."/>
            <person name="Perrott J."/>
            <person name="Khan S.Y."/>
            <person name="Ta J."/>
            <person name="Romero D."/>
            <person name="Nguyen V."/>
            <person name="Pourmand N."/>
            <person name="Ouverney C.C."/>
        </authorList>
    </citation>
    <scope>NUCLEOTIDE SEQUENCE</scope>
</reference>
<dbReference type="EMBL" id="JX649912">
    <property type="protein sequence ID" value="AGC72813.1"/>
    <property type="molecule type" value="Genomic_DNA"/>
</dbReference>
<evidence type="ECO:0000313" key="1">
    <source>
        <dbReference type="EMBL" id="AGC72813.1"/>
    </source>
</evidence>
<accession>L7W083</accession>
<sequence>MQPTVGKINGILQEIPTSNLEFPKILGLTQLPAAELRRSQR</sequence>
<proteinExistence type="predicted"/>
<dbReference type="AlphaFoldDB" id="L7W083"/>
<name>L7W083_9BACT</name>